<evidence type="ECO:0000313" key="1">
    <source>
        <dbReference type="EMBL" id="CEK58269.1"/>
    </source>
</evidence>
<name>A0A0B6YPS2_9EUPU</name>
<dbReference type="AlphaFoldDB" id="A0A0B6YPS2"/>
<gene>
    <name evidence="1" type="primary">ORF32511</name>
</gene>
<organism evidence="1">
    <name type="scientific">Arion vulgaris</name>
    <dbReference type="NCBI Taxonomy" id="1028688"/>
    <lineage>
        <taxon>Eukaryota</taxon>
        <taxon>Metazoa</taxon>
        <taxon>Spiralia</taxon>
        <taxon>Lophotrochozoa</taxon>
        <taxon>Mollusca</taxon>
        <taxon>Gastropoda</taxon>
        <taxon>Heterobranchia</taxon>
        <taxon>Euthyneura</taxon>
        <taxon>Panpulmonata</taxon>
        <taxon>Eupulmonata</taxon>
        <taxon>Stylommatophora</taxon>
        <taxon>Helicina</taxon>
        <taxon>Arionoidea</taxon>
        <taxon>Arionidae</taxon>
        <taxon>Arion</taxon>
    </lineage>
</organism>
<dbReference type="EMBL" id="HACG01011404">
    <property type="protein sequence ID" value="CEK58269.1"/>
    <property type="molecule type" value="Transcribed_RNA"/>
</dbReference>
<protein>
    <submittedName>
        <fullName evidence="1">Uncharacterized protein</fullName>
    </submittedName>
</protein>
<sequence length="52" mass="6131">MNHDVLRRTMMSFMNHDNNRFLQQHGVYGLLLKTAFIDTFISVRTVNMSSEL</sequence>
<reference evidence="1" key="1">
    <citation type="submission" date="2014-12" db="EMBL/GenBank/DDBJ databases">
        <title>Insight into the proteome of Arion vulgaris.</title>
        <authorList>
            <person name="Aradska J."/>
            <person name="Bulat T."/>
            <person name="Smidak R."/>
            <person name="Sarate P."/>
            <person name="Gangsoo J."/>
            <person name="Sialana F."/>
            <person name="Bilban M."/>
            <person name="Lubec G."/>
        </authorList>
    </citation>
    <scope>NUCLEOTIDE SEQUENCE</scope>
    <source>
        <tissue evidence="1">Skin</tissue>
    </source>
</reference>
<accession>A0A0B6YPS2</accession>
<proteinExistence type="predicted"/>